<keyword evidence="4" id="KW-1003">Cell membrane</keyword>
<dbReference type="FunFam" id="3.40.50.300:FF:000134">
    <property type="entry name" value="Iron-enterobactin ABC transporter ATP-binding protein"/>
    <property type="match status" value="1"/>
</dbReference>
<keyword evidence="3" id="KW-0813">Transport</keyword>
<dbReference type="InterPro" id="IPR017871">
    <property type="entry name" value="ABC_transporter-like_CS"/>
</dbReference>
<dbReference type="InterPro" id="IPR003439">
    <property type="entry name" value="ABC_transporter-like_ATP-bd"/>
</dbReference>
<dbReference type="GO" id="GO:0016887">
    <property type="term" value="F:ATP hydrolysis activity"/>
    <property type="evidence" value="ECO:0007669"/>
    <property type="project" value="InterPro"/>
</dbReference>
<evidence type="ECO:0000256" key="4">
    <source>
        <dbReference type="ARBA" id="ARBA00022475"/>
    </source>
</evidence>
<evidence type="ECO:0000256" key="3">
    <source>
        <dbReference type="ARBA" id="ARBA00022448"/>
    </source>
</evidence>
<evidence type="ECO:0000256" key="8">
    <source>
        <dbReference type="ARBA" id="ARBA00023004"/>
    </source>
</evidence>
<dbReference type="PANTHER" id="PTHR42771:SF2">
    <property type="entry name" value="IRON(3+)-HYDROXAMATE IMPORT ATP-BINDING PROTEIN FHUC"/>
    <property type="match status" value="1"/>
</dbReference>
<dbReference type="AlphaFoldDB" id="A0A3A1YI67"/>
<dbReference type="PANTHER" id="PTHR42771">
    <property type="entry name" value="IRON(3+)-HYDROXAMATE IMPORT ATP-BINDING PROTEIN FHUC"/>
    <property type="match status" value="1"/>
</dbReference>
<dbReference type="Pfam" id="PF00005">
    <property type="entry name" value="ABC_tran"/>
    <property type="match status" value="1"/>
</dbReference>
<evidence type="ECO:0000313" key="13">
    <source>
        <dbReference type="Proteomes" id="UP000265916"/>
    </source>
</evidence>
<dbReference type="EMBL" id="NRJG01000070">
    <property type="protein sequence ID" value="RIY37953.1"/>
    <property type="molecule type" value="Genomic_DNA"/>
</dbReference>
<dbReference type="InterPro" id="IPR003593">
    <property type="entry name" value="AAA+_ATPase"/>
</dbReference>
<dbReference type="PROSITE" id="PS00211">
    <property type="entry name" value="ABC_TRANSPORTER_1"/>
    <property type="match status" value="1"/>
</dbReference>
<keyword evidence="6" id="KW-0547">Nucleotide-binding</keyword>
<dbReference type="OrthoDB" id="5292475at2"/>
<evidence type="ECO:0000256" key="9">
    <source>
        <dbReference type="ARBA" id="ARBA00023065"/>
    </source>
</evidence>
<accession>A0A3A1YI67</accession>
<dbReference type="InterPro" id="IPR027417">
    <property type="entry name" value="P-loop_NTPase"/>
</dbReference>
<dbReference type="GO" id="GO:0006826">
    <property type="term" value="P:iron ion transport"/>
    <property type="evidence" value="ECO:0007669"/>
    <property type="project" value="UniProtKB-KW"/>
</dbReference>
<dbReference type="InterPro" id="IPR051535">
    <property type="entry name" value="Siderophore_ABC-ATPase"/>
</dbReference>
<evidence type="ECO:0000259" key="11">
    <source>
        <dbReference type="PROSITE" id="PS50893"/>
    </source>
</evidence>
<keyword evidence="7 12" id="KW-0067">ATP-binding</keyword>
<dbReference type="Gene3D" id="3.40.50.300">
    <property type="entry name" value="P-loop containing nucleotide triphosphate hydrolases"/>
    <property type="match status" value="1"/>
</dbReference>
<evidence type="ECO:0000256" key="6">
    <source>
        <dbReference type="ARBA" id="ARBA00022741"/>
    </source>
</evidence>
<comment type="subcellular location">
    <subcellularLocation>
        <location evidence="1">Cell membrane</location>
        <topology evidence="1">Peripheral membrane protein</topology>
    </subcellularLocation>
</comment>
<keyword evidence="8" id="KW-0408">Iron</keyword>
<name>A0A3A1YI67_9GAMM</name>
<keyword evidence="9" id="KW-0406">Ion transport</keyword>
<dbReference type="CDD" id="cd03214">
    <property type="entry name" value="ABC_Iron-Siderophores_B12_Hemin"/>
    <property type="match status" value="1"/>
</dbReference>
<evidence type="ECO:0000256" key="2">
    <source>
        <dbReference type="ARBA" id="ARBA00005417"/>
    </source>
</evidence>
<protein>
    <submittedName>
        <fullName evidence="12">Iron-hydroxamate transporter ATP-binding subunit</fullName>
    </submittedName>
</protein>
<sequence length="255" mass="28976">MFIIKNLSFILEQKPLLQNINLEFAPGKLYGLIGHNGSGKSTLLKLLARQETRYQGSISFGQQDIHSYASKEFARNVAYLPQDLPTDTFLPVRELVAMGRFPYQSIYSFGKSAQDQEIIQQCLTWTHMLEHADTYVDLLSGGQRSRAWLAMMLAQKSQFLLLDEPLAALDISHQVEIMQLLQQLCHEYGLGIILVIHDINLAARYCDELIALKQGQVIYQGNASNLMQQEMLKQIYGIDLQITDHPHANCKVAFY</sequence>
<evidence type="ECO:0000256" key="10">
    <source>
        <dbReference type="ARBA" id="ARBA00023136"/>
    </source>
</evidence>
<evidence type="ECO:0000256" key="1">
    <source>
        <dbReference type="ARBA" id="ARBA00004202"/>
    </source>
</evidence>
<keyword evidence="5" id="KW-0410">Iron transport</keyword>
<keyword evidence="13" id="KW-1185">Reference proteome</keyword>
<dbReference type="RefSeq" id="WP_119531367.1">
    <property type="nucleotide sequence ID" value="NZ_JBHSSP010000001.1"/>
</dbReference>
<dbReference type="Proteomes" id="UP000265916">
    <property type="component" value="Unassembled WGS sequence"/>
</dbReference>
<evidence type="ECO:0000256" key="5">
    <source>
        <dbReference type="ARBA" id="ARBA00022496"/>
    </source>
</evidence>
<dbReference type="GO" id="GO:0005524">
    <property type="term" value="F:ATP binding"/>
    <property type="evidence" value="ECO:0007669"/>
    <property type="project" value="UniProtKB-KW"/>
</dbReference>
<evidence type="ECO:0000313" key="12">
    <source>
        <dbReference type="EMBL" id="RIY37953.1"/>
    </source>
</evidence>
<reference evidence="12 13" key="1">
    <citation type="submission" date="2017-08" db="EMBL/GenBank/DDBJ databases">
        <title>Reclassification of Bisgaard taxon 37 and 44.</title>
        <authorList>
            <person name="Christensen H."/>
        </authorList>
    </citation>
    <scope>NUCLEOTIDE SEQUENCE [LARGE SCALE GENOMIC DNA]</scope>
    <source>
        <strain evidence="12 13">111</strain>
    </source>
</reference>
<dbReference type="SMART" id="SM00382">
    <property type="entry name" value="AAA"/>
    <property type="match status" value="1"/>
</dbReference>
<dbReference type="SUPFAM" id="SSF52540">
    <property type="entry name" value="P-loop containing nucleoside triphosphate hydrolases"/>
    <property type="match status" value="1"/>
</dbReference>
<keyword evidence="10" id="KW-0472">Membrane</keyword>
<gene>
    <name evidence="12" type="ORF">CKF58_04395</name>
</gene>
<feature type="domain" description="ABC transporter" evidence="11">
    <location>
        <begin position="2"/>
        <end position="239"/>
    </location>
</feature>
<organism evidence="12 13">
    <name type="scientific">Psittacicella hinzii</name>
    <dbReference type="NCBI Taxonomy" id="2028575"/>
    <lineage>
        <taxon>Bacteria</taxon>
        <taxon>Pseudomonadati</taxon>
        <taxon>Pseudomonadota</taxon>
        <taxon>Gammaproteobacteria</taxon>
        <taxon>Pasteurellales</taxon>
        <taxon>Psittacicellaceae</taxon>
        <taxon>Psittacicella</taxon>
    </lineage>
</organism>
<evidence type="ECO:0000256" key="7">
    <source>
        <dbReference type="ARBA" id="ARBA00022840"/>
    </source>
</evidence>
<comment type="caution">
    <text evidence="12">The sequence shown here is derived from an EMBL/GenBank/DDBJ whole genome shotgun (WGS) entry which is preliminary data.</text>
</comment>
<dbReference type="PROSITE" id="PS50893">
    <property type="entry name" value="ABC_TRANSPORTER_2"/>
    <property type="match status" value="1"/>
</dbReference>
<proteinExistence type="inferred from homology"/>
<dbReference type="GO" id="GO:0005886">
    <property type="term" value="C:plasma membrane"/>
    <property type="evidence" value="ECO:0007669"/>
    <property type="project" value="UniProtKB-SubCell"/>
</dbReference>
<comment type="similarity">
    <text evidence="2">Belongs to the ABC transporter superfamily.</text>
</comment>